<proteinExistence type="predicted"/>
<dbReference type="CDD" id="cd00104">
    <property type="entry name" value="KAZAL_FS"/>
    <property type="match status" value="1"/>
</dbReference>
<dbReference type="PROSITE" id="PS51465">
    <property type="entry name" value="KAZAL_2"/>
    <property type="match status" value="1"/>
</dbReference>
<feature type="domain" description="Kazal-like" evidence="2">
    <location>
        <begin position="21"/>
        <end position="79"/>
    </location>
</feature>
<keyword evidence="4" id="KW-1185">Reference proteome</keyword>
<dbReference type="InterPro" id="IPR002350">
    <property type="entry name" value="Kazal_dom"/>
</dbReference>
<organism evidence="3 4">
    <name type="scientific">Chironomus riparius</name>
    <dbReference type="NCBI Taxonomy" id="315576"/>
    <lineage>
        <taxon>Eukaryota</taxon>
        <taxon>Metazoa</taxon>
        <taxon>Ecdysozoa</taxon>
        <taxon>Arthropoda</taxon>
        <taxon>Hexapoda</taxon>
        <taxon>Insecta</taxon>
        <taxon>Pterygota</taxon>
        <taxon>Neoptera</taxon>
        <taxon>Endopterygota</taxon>
        <taxon>Diptera</taxon>
        <taxon>Nematocera</taxon>
        <taxon>Chironomoidea</taxon>
        <taxon>Chironomidae</taxon>
        <taxon>Chironominae</taxon>
        <taxon>Chironomus</taxon>
    </lineage>
</organism>
<feature type="signal peptide" evidence="1">
    <location>
        <begin position="1"/>
        <end position="16"/>
    </location>
</feature>
<gene>
    <name evidence="3" type="ORF">CHIRRI_LOCUS13300</name>
</gene>
<name>A0A9P0JGF7_9DIPT</name>
<feature type="chain" id="PRO_5040310505" description="Kazal-like domain-containing protein" evidence="1">
    <location>
        <begin position="17"/>
        <end position="86"/>
    </location>
</feature>
<evidence type="ECO:0000313" key="4">
    <source>
        <dbReference type="Proteomes" id="UP001153620"/>
    </source>
</evidence>
<evidence type="ECO:0000256" key="1">
    <source>
        <dbReference type="SAM" id="SignalP"/>
    </source>
</evidence>
<dbReference type="Pfam" id="PF00050">
    <property type="entry name" value="Kazal_1"/>
    <property type="match status" value="1"/>
</dbReference>
<dbReference type="Gene3D" id="3.30.60.30">
    <property type="match status" value="1"/>
</dbReference>
<reference evidence="3" key="2">
    <citation type="submission" date="2022-10" db="EMBL/GenBank/DDBJ databases">
        <authorList>
            <consortium name="ENA_rothamsted_submissions"/>
            <consortium name="culmorum"/>
            <person name="King R."/>
        </authorList>
    </citation>
    <scope>NUCLEOTIDE SEQUENCE</scope>
</reference>
<dbReference type="EMBL" id="OU895880">
    <property type="protein sequence ID" value="CAH1733971.1"/>
    <property type="molecule type" value="Genomic_DNA"/>
</dbReference>
<evidence type="ECO:0000259" key="2">
    <source>
        <dbReference type="PROSITE" id="PS51465"/>
    </source>
</evidence>
<sequence>MKAVVVLCLLVLAIEAAPKAPPKANQCAKACTDDYTPVCGYDKEPKDGKSFGNKCVLESYVCEHGGKKFAGMANGECPGSKGVRLS</sequence>
<dbReference type="SMART" id="SM00280">
    <property type="entry name" value="KAZAL"/>
    <property type="match status" value="1"/>
</dbReference>
<dbReference type="SUPFAM" id="SSF100895">
    <property type="entry name" value="Kazal-type serine protease inhibitors"/>
    <property type="match status" value="1"/>
</dbReference>
<dbReference type="Proteomes" id="UP001153620">
    <property type="component" value="Chromosome 4"/>
</dbReference>
<keyword evidence="1" id="KW-0732">Signal</keyword>
<dbReference type="AlphaFoldDB" id="A0A9P0JGF7"/>
<evidence type="ECO:0000313" key="3">
    <source>
        <dbReference type="EMBL" id="CAH1733971.1"/>
    </source>
</evidence>
<protein>
    <recommendedName>
        <fullName evidence="2">Kazal-like domain-containing protein</fullName>
    </recommendedName>
</protein>
<dbReference type="InterPro" id="IPR036058">
    <property type="entry name" value="Kazal_dom_sf"/>
</dbReference>
<reference evidence="3" key="1">
    <citation type="submission" date="2022-01" db="EMBL/GenBank/DDBJ databases">
        <authorList>
            <person name="King R."/>
        </authorList>
    </citation>
    <scope>NUCLEOTIDE SEQUENCE</scope>
</reference>
<accession>A0A9P0JGF7</accession>